<organism evidence="1 2">
    <name type="scientific">Collichthys lucidus</name>
    <name type="common">Big head croaker</name>
    <name type="synonym">Sciaena lucida</name>
    <dbReference type="NCBI Taxonomy" id="240159"/>
    <lineage>
        <taxon>Eukaryota</taxon>
        <taxon>Metazoa</taxon>
        <taxon>Chordata</taxon>
        <taxon>Craniata</taxon>
        <taxon>Vertebrata</taxon>
        <taxon>Euteleostomi</taxon>
        <taxon>Actinopterygii</taxon>
        <taxon>Neopterygii</taxon>
        <taxon>Teleostei</taxon>
        <taxon>Neoteleostei</taxon>
        <taxon>Acanthomorphata</taxon>
        <taxon>Eupercaria</taxon>
        <taxon>Sciaenidae</taxon>
        <taxon>Collichthys</taxon>
    </lineage>
</organism>
<keyword evidence="2" id="KW-1185">Reference proteome</keyword>
<evidence type="ECO:0000313" key="2">
    <source>
        <dbReference type="Proteomes" id="UP000298787"/>
    </source>
</evidence>
<proteinExistence type="predicted"/>
<gene>
    <name evidence="1" type="ORF">D9C73_018039</name>
</gene>
<dbReference type="EMBL" id="CM014092">
    <property type="protein sequence ID" value="TKS83926.1"/>
    <property type="molecule type" value="Genomic_DNA"/>
</dbReference>
<dbReference type="Proteomes" id="UP000298787">
    <property type="component" value="Chromosome 15"/>
</dbReference>
<protein>
    <submittedName>
        <fullName evidence="1">Uncharacterized protein</fullName>
    </submittedName>
</protein>
<reference evidence="1 2" key="1">
    <citation type="submission" date="2019-01" db="EMBL/GenBank/DDBJ databases">
        <title>Genome Assembly of Collichthys lucidus.</title>
        <authorList>
            <person name="Cai M."/>
            <person name="Xiao S."/>
        </authorList>
    </citation>
    <scope>NUCLEOTIDE SEQUENCE [LARGE SCALE GENOMIC DNA]</scope>
    <source>
        <strain evidence="1">JT15FE1705JMU</strain>
        <tissue evidence="1">Muscle</tissue>
    </source>
</reference>
<evidence type="ECO:0000313" key="1">
    <source>
        <dbReference type="EMBL" id="TKS83926.1"/>
    </source>
</evidence>
<sequence length="175" mass="19862">MTAAAKTSSRNPFFKITSDLAHKSPLILRLLPRVTLFVQIGDGLAHLSALWMYSTAARFLRRIQKSAVFLYENKNKTGPGLDLVLDDASTCDCPRRQLFQSPASNADRMPNRRVGKWRDGGVDKQDYMLFAPGCPRYRHDDWGGSHPGRHFSRRYPGFSLVGMEGRDELVCREME</sequence>
<dbReference type="AlphaFoldDB" id="A0A4U5V7Y6"/>
<accession>A0A4U5V7Y6</accession>
<name>A0A4U5V7Y6_COLLU</name>